<keyword evidence="3" id="KW-1185">Reference proteome</keyword>
<dbReference type="InterPro" id="IPR005303">
    <property type="entry name" value="MOCOS_middle"/>
</dbReference>
<dbReference type="AlphaFoldDB" id="A0A8T2Z6Q1"/>
<reference evidence="2" key="1">
    <citation type="journal article" date="2021" name="J. Hered.">
        <title>Genome Assembly of Salicaceae Populus deltoides (Eastern Cottonwood) I-69 Based on Nanopore Sequencing and Hi-C Technologies.</title>
        <authorList>
            <person name="Bai S."/>
            <person name="Wu H."/>
            <person name="Zhang J."/>
            <person name="Pan Z."/>
            <person name="Zhao W."/>
            <person name="Li Z."/>
            <person name="Tong C."/>
        </authorList>
    </citation>
    <scope>NUCLEOTIDE SEQUENCE</scope>
    <source>
        <tissue evidence="2">Leaf</tissue>
    </source>
</reference>
<organism evidence="2 3">
    <name type="scientific">Populus deltoides</name>
    <name type="common">Eastern poplar</name>
    <name type="synonym">Eastern cottonwood</name>
    <dbReference type="NCBI Taxonomy" id="3696"/>
    <lineage>
        <taxon>Eukaryota</taxon>
        <taxon>Viridiplantae</taxon>
        <taxon>Streptophyta</taxon>
        <taxon>Embryophyta</taxon>
        <taxon>Tracheophyta</taxon>
        <taxon>Spermatophyta</taxon>
        <taxon>Magnoliopsida</taxon>
        <taxon>eudicotyledons</taxon>
        <taxon>Gunneridae</taxon>
        <taxon>Pentapetalae</taxon>
        <taxon>rosids</taxon>
        <taxon>fabids</taxon>
        <taxon>Malpighiales</taxon>
        <taxon>Salicaceae</taxon>
        <taxon>Saliceae</taxon>
        <taxon>Populus</taxon>
    </lineage>
</organism>
<comment type="caution">
    <text evidence="2">The sequence shown here is derived from an EMBL/GenBank/DDBJ whole genome shotgun (WGS) entry which is preliminary data.</text>
</comment>
<dbReference type="EMBL" id="JACEGQ020000003">
    <property type="protein sequence ID" value="KAH8513087.1"/>
    <property type="molecule type" value="Genomic_DNA"/>
</dbReference>
<dbReference type="Pfam" id="PF03476">
    <property type="entry name" value="MOSC_N"/>
    <property type="match status" value="1"/>
</dbReference>
<dbReference type="PANTHER" id="PTHR14237">
    <property type="entry name" value="MOLYBDOPTERIN COFACTOR SULFURASE MOSC"/>
    <property type="match status" value="1"/>
</dbReference>
<dbReference type="Pfam" id="PF03473">
    <property type="entry name" value="MOSC"/>
    <property type="match status" value="1"/>
</dbReference>
<dbReference type="GO" id="GO:0003824">
    <property type="term" value="F:catalytic activity"/>
    <property type="evidence" value="ECO:0007669"/>
    <property type="project" value="InterPro"/>
</dbReference>
<dbReference type="PANTHER" id="PTHR14237:SF19">
    <property type="entry name" value="MITOCHONDRIAL AMIDOXIME REDUCING COMPONENT 1"/>
    <property type="match status" value="1"/>
</dbReference>
<dbReference type="Proteomes" id="UP000807159">
    <property type="component" value="Chromosome 3"/>
</dbReference>
<evidence type="ECO:0000313" key="3">
    <source>
        <dbReference type="Proteomes" id="UP000807159"/>
    </source>
</evidence>
<evidence type="ECO:0000259" key="1">
    <source>
        <dbReference type="PROSITE" id="PS51340"/>
    </source>
</evidence>
<evidence type="ECO:0000313" key="2">
    <source>
        <dbReference type="EMBL" id="KAH8513087.1"/>
    </source>
</evidence>
<protein>
    <recommendedName>
        <fullName evidence="1">MOSC domain-containing protein</fullName>
    </recommendedName>
</protein>
<feature type="domain" description="MOSC" evidence="1">
    <location>
        <begin position="135"/>
        <end position="295"/>
    </location>
</feature>
<dbReference type="GO" id="GO:0032787">
    <property type="term" value="P:monocarboxylic acid metabolic process"/>
    <property type="evidence" value="ECO:0007669"/>
    <property type="project" value="UniProtKB-ARBA"/>
</dbReference>
<dbReference type="PROSITE" id="PS51340">
    <property type="entry name" value="MOSC"/>
    <property type="match status" value="1"/>
</dbReference>
<proteinExistence type="predicted"/>
<dbReference type="SUPFAM" id="SSF141673">
    <property type="entry name" value="MOSC N-terminal domain-like"/>
    <property type="match status" value="1"/>
</dbReference>
<dbReference type="SUPFAM" id="SSF50800">
    <property type="entry name" value="PK beta-barrel domain-like"/>
    <property type="match status" value="1"/>
</dbReference>
<sequence length="306" mass="34383">MLDMMVFITRQVEEIWVVDGSAFNFSQITNRRYLPTPLQLCCCSHNTSAFFYHSQWFMNHVVASSFFQAIFSASMIQCSLSFTEIKAPGMSVLKISLMKPSEVAEGVSVWEWSGSALDEGAEAAKWFSDYLGKPSQLVRFNAASETRLIDPNYAPGHKTMFSDLFPFMLISQGSLDALNQLLREPVPINRFRPNILVEGCEPFSEDLWTEIRISRFTFEGVKLCSRCKIPTINQDTGIGGTEPNETLKKIRSDKVLRPDKKQQGKIYFGQNLVWKENPSEGHGKIVNVGDPVFVLKKVSSVAEAAA</sequence>
<dbReference type="GO" id="GO:0030170">
    <property type="term" value="F:pyridoxal phosphate binding"/>
    <property type="evidence" value="ECO:0007669"/>
    <property type="project" value="InterPro"/>
</dbReference>
<accession>A0A8T2Z6Q1</accession>
<dbReference type="GO" id="GO:0030151">
    <property type="term" value="F:molybdenum ion binding"/>
    <property type="evidence" value="ECO:0007669"/>
    <property type="project" value="InterPro"/>
</dbReference>
<name>A0A8T2Z6Q1_POPDE</name>
<dbReference type="InterPro" id="IPR005302">
    <property type="entry name" value="MoCF_Sase_C"/>
</dbReference>
<dbReference type="InterPro" id="IPR011037">
    <property type="entry name" value="Pyrv_Knase-like_insert_dom_sf"/>
</dbReference>
<gene>
    <name evidence="2" type="ORF">H0E87_006401</name>
</gene>